<gene>
    <name evidence="1" type="ORF">KUDE01_019177</name>
</gene>
<sequence>MGRQTLTLPEDGDHTEILRLLADTFPKMEGLCGGWLLHKATGGSGRRKLTVIPPEAEGYSVKALRAMSAGGKATFYISSDELCIVENACKNCQTMKSQSMLAYVERALNVQGLLHQRTIVQVQLLNLQYANQKERAFQTGAFSSGNGKKLHLLPVVYIGEAGIDTGAIRKEFLTDMVSGIENRFFEGAGNQGKNPKYSLTDLDTTSGEVDIHSLSKEDVSDIESGLLISKVEDSADEQSLMLWADEITASFEQLSYILQQD</sequence>
<evidence type="ECO:0000313" key="1">
    <source>
        <dbReference type="EMBL" id="KAK1893714.1"/>
    </source>
</evidence>
<comment type="caution">
    <text evidence="1">The sequence shown here is derived from an EMBL/GenBank/DDBJ whole genome shotgun (WGS) entry which is preliminary data.</text>
</comment>
<dbReference type="AlphaFoldDB" id="A0AAD9C5C6"/>
<proteinExistence type="predicted"/>
<reference evidence="1" key="1">
    <citation type="submission" date="2023-04" db="EMBL/GenBank/DDBJ databases">
        <title>Chromosome-level genome of Chaenocephalus aceratus.</title>
        <authorList>
            <person name="Park H."/>
        </authorList>
    </citation>
    <scope>NUCLEOTIDE SEQUENCE</scope>
    <source>
        <strain evidence="1">DE</strain>
        <tissue evidence="1">Muscle</tissue>
    </source>
</reference>
<organism evidence="1 2">
    <name type="scientific">Dissostichus eleginoides</name>
    <name type="common">Patagonian toothfish</name>
    <name type="synonym">Dissostichus amissus</name>
    <dbReference type="NCBI Taxonomy" id="100907"/>
    <lineage>
        <taxon>Eukaryota</taxon>
        <taxon>Metazoa</taxon>
        <taxon>Chordata</taxon>
        <taxon>Craniata</taxon>
        <taxon>Vertebrata</taxon>
        <taxon>Euteleostomi</taxon>
        <taxon>Actinopterygii</taxon>
        <taxon>Neopterygii</taxon>
        <taxon>Teleostei</taxon>
        <taxon>Neoteleostei</taxon>
        <taxon>Acanthomorphata</taxon>
        <taxon>Eupercaria</taxon>
        <taxon>Perciformes</taxon>
        <taxon>Notothenioidei</taxon>
        <taxon>Nototheniidae</taxon>
        <taxon>Dissostichus</taxon>
    </lineage>
</organism>
<protein>
    <submittedName>
        <fullName evidence="1">Isoleucine--tRNA ligase</fullName>
    </submittedName>
</protein>
<name>A0AAD9C5C6_DISEL</name>
<keyword evidence="1" id="KW-0436">Ligase</keyword>
<accession>A0AAD9C5C6</accession>
<evidence type="ECO:0000313" key="2">
    <source>
        <dbReference type="Proteomes" id="UP001228049"/>
    </source>
</evidence>
<dbReference type="EMBL" id="JASDAP010000011">
    <property type="protein sequence ID" value="KAK1893714.1"/>
    <property type="molecule type" value="Genomic_DNA"/>
</dbReference>
<keyword evidence="2" id="KW-1185">Reference proteome</keyword>
<dbReference type="GO" id="GO:0016874">
    <property type="term" value="F:ligase activity"/>
    <property type="evidence" value="ECO:0007669"/>
    <property type="project" value="UniProtKB-KW"/>
</dbReference>
<dbReference type="Proteomes" id="UP001228049">
    <property type="component" value="Unassembled WGS sequence"/>
</dbReference>